<reference evidence="1" key="1">
    <citation type="submission" date="2020-04" db="EMBL/GenBank/DDBJ databases">
        <authorList>
            <person name="Alioto T."/>
            <person name="Alioto T."/>
            <person name="Gomez Garrido J."/>
        </authorList>
    </citation>
    <scope>NUCLEOTIDE SEQUENCE</scope>
    <source>
        <strain evidence="1">A484AB</strain>
    </source>
</reference>
<organism evidence="1 2">
    <name type="scientific">Paramuricea clavata</name>
    <name type="common">Red gorgonian</name>
    <name type="synonym">Violescent sea-whip</name>
    <dbReference type="NCBI Taxonomy" id="317549"/>
    <lineage>
        <taxon>Eukaryota</taxon>
        <taxon>Metazoa</taxon>
        <taxon>Cnidaria</taxon>
        <taxon>Anthozoa</taxon>
        <taxon>Octocorallia</taxon>
        <taxon>Malacalcyonacea</taxon>
        <taxon>Plexauridae</taxon>
        <taxon>Paramuricea</taxon>
    </lineage>
</organism>
<dbReference type="Proteomes" id="UP001152795">
    <property type="component" value="Unassembled WGS sequence"/>
</dbReference>
<dbReference type="AlphaFoldDB" id="A0A6S7H479"/>
<sequence>SPRVIRASTRARKDAIKAFIKKYPNANLEKFEFVVNIDLNGGITDVETNYKVDDSTSYGITSDGFKSNPEFVKSLHSLKTPTKWSSVWASGGNVPDYSSVRNVEHEWPLVWASGGNLPPFTNLREADHVWGLHHYPVFQKAVNLGSPLHNFKVYVSDQDYFLSKFSPIERCEWSGKAVLYENNKGLVELPKGVPTDIRNVSMDFENEPYFAQICSAYIATFLCGISVKNLEWNDSTPKQITSIARYHLYYTMRKFMKNPALMKKYDISGMKGHFPVRTQDFNGASSGGGTYVKVGWVNYTDSDYLHFIPYESSGITQVGVQLLMESVESYVYSVLGAQARTRWSIVSGQSANHS</sequence>
<keyword evidence="2" id="KW-1185">Reference proteome</keyword>
<dbReference type="EMBL" id="CACRXK020003847">
    <property type="protein sequence ID" value="CAB4000485.1"/>
    <property type="molecule type" value="Genomic_DNA"/>
</dbReference>
<feature type="non-terminal residue" evidence="1">
    <location>
        <position position="354"/>
    </location>
</feature>
<evidence type="ECO:0000313" key="1">
    <source>
        <dbReference type="EMBL" id="CAB4000485.1"/>
    </source>
</evidence>
<name>A0A6S7H479_PARCT</name>
<evidence type="ECO:0000313" key="2">
    <source>
        <dbReference type="Proteomes" id="UP001152795"/>
    </source>
</evidence>
<proteinExistence type="predicted"/>
<protein>
    <submittedName>
        <fullName evidence="1">Uncharacterized protein</fullName>
    </submittedName>
</protein>
<comment type="caution">
    <text evidence="1">The sequence shown here is derived from an EMBL/GenBank/DDBJ whole genome shotgun (WGS) entry which is preliminary data.</text>
</comment>
<gene>
    <name evidence="1" type="ORF">PACLA_8A014729</name>
</gene>
<accession>A0A6S7H479</accession>